<dbReference type="GO" id="GO:0003700">
    <property type="term" value="F:DNA-binding transcription factor activity"/>
    <property type="evidence" value="ECO:0007669"/>
    <property type="project" value="InterPro"/>
</dbReference>
<evidence type="ECO:0000256" key="4">
    <source>
        <dbReference type="ARBA" id="ARBA00023163"/>
    </source>
</evidence>
<comment type="caution">
    <text evidence="6">The sequence shown here is derived from an EMBL/GenBank/DDBJ whole genome shotgun (WGS) entry which is preliminary data.</text>
</comment>
<dbReference type="InterPro" id="IPR058163">
    <property type="entry name" value="LysR-type_TF_proteobact-type"/>
</dbReference>
<dbReference type="SUPFAM" id="SSF46785">
    <property type="entry name" value="Winged helix' DNA-binding domain"/>
    <property type="match status" value="1"/>
</dbReference>
<dbReference type="GO" id="GO:0043565">
    <property type="term" value="F:sequence-specific DNA binding"/>
    <property type="evidence" value="ECO:0007669"/>
    <property type="project" value="TreeGrafter"/>
</dbReference>
<feature type="domain" description="HTH lysR-type" evidence="5">
    <location>
        <begin position="5"/>
        <end position="62"/>
    </location>
</feature>
<dbReference type="InterPro" id="IPR000847">
    <property type="entry name" value="LysR_HTH_N"/>
</dbReference>
<evidence type="ECO:0000259" key="5">
    <source>
        <dbReference type="PROSITE" id="PS50931"/>
    </source>
</evidence>
<dbReference type="Pfam" id="PF00126">
    <property type="entry name" value="HTH_1"/>
    <property type="match status" value="1"/>
</dbReference>
<protein>
    <submittedName>
        <fullName evidence="6">LysR family transcriptional regulator</fullName>
    </submittedName>
</protein>
<name>A0A4S2CSR4_STEMA</name>
<evidence type="ECO:0000313" key="7">
    <source>
        <dbReference type="Proteomes" id="UP000306631"/>
    </source>
</evidence>
<evidence type="ECO:0000256" key="3">
    <source>
        <dbReference type="ARBA" id="ARBA00023125"/>
    </source>
</evidence>
<dbReference type="Gene3D" id="1.10.10.10">
    <property type="entry name" value="Winged helix-like DNA-binding domain superfamily/Winged helix DNA-binding domain"/>
    <property type="match status" value="1"/>
</dbReference>
<dbReference type="InterPro" id="IPR036388">
    <property type="entry name" value="WH-like_DNA-bd_sf"/>
</dbReference>
<dbReference type="InterPro" id="IPR036390">
    <property type="entry name" value="WH_DNA-bd_sf"/>
</dbReference>
<evidence type="ECO:0000256" key="1">
    <source>
        <dbReference type="ARBA" id="ARBA00009437"/>
    </source>
</evidence>
<reference evidence="6 7" key="1">
    <citation type="submission" date="2019-04" db="EMBL/GenBank/DDBJ databases">
        <title>Microbes associate with the intestines of laboratory mice.</title>
        <authorList>
            <person name="Navarre W."/>
            <person name="Wong E."/>
            <person name="Huang K."/>
            <person name="Tropini C."/>
            <person name="Ng K."/>
            <person name="Yu B."/>
        </authorList>
    </citation>
    <scope>NUCLEOTIDE SEQUENCE [LARGE SCALE GENOMIC DNA]</scope>
    <source>
        <strain evidence="6 7">NM62_B4-13</strain>
    </source>
</reference>
<accession>A0A4S2CSR4</accession>
<keyword evidence="2" id="KW-0805">Transcription regulation</keyword>
<dbReference type="Proteomes" id="UP000306631">
    <property type="component" value="Unassembled WGS sequence"/>
</dbReference>
<dbReference type="PANTHER" id="PTHR30537:SF1">
    <property type="entry name" value="HTH-TYPE TRANSCRIPTIONAL REGULATOR PGRR"/>
    <property type="match status" value="1"/>
</dbReference>
<dbReference type="OrthoDB" id="9810065at2"/>
<keyword evidence="3" id="KW-0238">DNA-binding</keyword>
<proteinExistence type="inferred from homology"/>
<organism evidence="6 7">
    <name type="scientific">Stenotrophomonas maltophilia</name>
    <name type="common">Pseudomonas maltophilia</name>
    <name type="synonym">Xanthomonas maltophilia</name>
    <dbReference type="NCBI Taxonomy" id="40324"/>
    <lineage>
        <taxon>Bacteria</taxon>
        <taxon>Pseudomonadati</taxon>
        <taxon>Pseudomonadota</taxon>
        <taxon>Gammaproteobacteria</taxon>
        <taxon>Lysobacterales</taxon>
        <taxon>Lysobacteraceae</taxon>
        <taxon>Stenotrophomonas</taxon>
        <taxon>Stenotrophomonas maltophilia group</taxon>
    </lineage>
</organism>
<dbReference type="Gene3D" id="3.40.190.290">
    <property type="match status" value="1"/>
</dbReference>
<sequence length="300" mass="32677">MSSQPPLSAVVAFARVAHHASFTRAADDLGISPSALSQTVRALEARMGVRLLHRTTRRVGLTEHGARFLARVRDGLAQIDAAFEDLDSVRDVPAGKLRINVPRIAAELLVLPHLPAFMARYPQVEVELFVEPALVDLVAGGFDAGIRLGECLARDMIAVPIGPLERQVVVATPGYFAAHGTPDTPADLVGHACIVHRRSNGRLMAWEFSHAGRDFEVEVNGRLVFNDAALIHAAVRAGLGMGQAFDAVVASDVAEGRLQAVLQDWQPPFAGFHLYYPAREQMAPKLRVFIDHLRQARRTD</sequence>
<dbReference type="PROSITE" id="PS50931">
    <property type="entry name" value="HTH_LYSR"/>
    <property type="match status" value="1"/>
</dbReference>
<dbReference type="FunFam" id="1.10.10.10:FF:000001">
    <property type="entry name" value="LysR family transcriptional regulator"/>
    <property type="match status" value="1"/>
</dbReference>
<dbReference type="PANTHER" id="PTHR30537">
    <property type="entry name" value="HTH-TYPE TRANSCRIPTIONAL REGULATOR"/>
    <property type="match status" value="1"/>
</dbReference>
<dbReference type="RefSeq" id="WP_026070638.1">
    <property type="nucleotide sequence ID" value="NZ_SRYW01000021.1"/>
</dbReference>
<dbReference type="EMBL" id="SRYW01000021">
    <property type="protein sequence ID" value="TGY31907.1"/>
    <property type="molecule type" value="Genomic_DNA"/>
</dbReference>
<dbReference type="SUPFAM" id="SSF53850">
    <property type="entry name" value="Periplasmic binding protein-like II"/>
    <property type="match status" value="1"/>
</dbReference>
<gene>
    <name evidence="6" type="ORF">E5352_17600</name>
</gene>
<dbReference type="PRINTS" id="PR00039">
    <property type="entry name" value="HTHLYSR"/>
</dbReference>
<dbReference type="InterPro" id="IPR005119">
    <property type="entry name" value="LysR_subst-bd"/>
</dbReference>
<evidence type="ECO:0000313" key="6">
    <source>
        <dbReference type="EMBL" id="TGY31907.1"/>
    </source>
</evidence>
<evidence type="ECO:0000256" key="2">
    <source>
        <dbReference type="ARBA" id="ARBA00023015"/>
    </source>
</evidence>
<comment type="similarity">
    <text evidence="1">Belongs to the LysR transcriptional regulatory family.</text>
</comment>
<dbReference type="Pfam" id="PF03466">
    <property type="entry name" value="LysR_substrate"/>
    <property type="match status" value="1"/>
</dbReference>
<dbReference type="GO" id="GO:0006351">
    <property type="term" value="P:DNA-templated transcription"/>
    <property type="evidence" value="ECO:0007669"/>
    <property type="project" value="TreeGrafter"/>
</dbReference>
<keyword evidence="4" id="KW-0804">Transcription</keyword>
<dbReference type="AlphaFoldDB" id="A0A4S2CSR4"/>
<dbReference type="CDD" id="cd08474">
    <property type="entry name" value="PBP2_CrgA_like_5"/>
    <property type="match status" value="1"/>
</dbReference>